<keyword evidence="3" id="KW-1185">Reference proteome</keyword>
<dbReference type="Proteomes" id="UP001443914">
    <property type="component" value="Unassembled WGS sequence"/>
</dbReference>
<evidence type="ECO:0000313" key="2">
    <source>
        <dbReference type="EMBL" id="KAK9669117.1"/>
    </source>
</evidence>
<organism evidence="2 3">
    <name type="scientific">Saponaria officinalis</name>
    <name type="common">Common soapwort</name>
    <name type="synonym">Lychnis saponaria</name>
    <dbReference type="NCBI Taxonomy" id="3572"/>
    <lineage>
        <taxon>Eukaryota</taxon>
        <taxon>Viridiplantae</taxon>
        <taxon>Streptophyta</taxon>
        <taxon>Embryophyta</taxon>
        <taxon>Tracheophyta</taxon>
        <taxon>Spermatophyta</taxon>
        <taxon>Magnoliopsida</taxon>
        <taxon>eudicotyledons</taxon>
        <taxon>Gunneridae</taxon>
        <taxon>Pentapetalae</taxon>
        <taxon>Caryophyllales</taxon>
        <taxon>Caryophyllaceae</taxon>
        <taxon>Caryophylleae</taxon>
        <taxon>Saponaria</taxon>
    </lineage>
</organism>
<name>A0AAW1H2Q2_SAPOF</name>
<dbReference type="PANTHER" id="PTHR35119:SF1">
    <property type="entry name" value="PROTEIN POLYCHOME"/>
    <property type="match status" value="1"/>
</dbReference>
<gene>
    <name evidence="2" type="ORF">RND81_13G110400</name>
</gene>
<dbReference type="AlphaFoldDB" id="A0AAW1H2Q2"/>
<protein>
    <submittedName>
        <fullName evidence="2">Uncharacterized protein</fullName>
    </submittedName>
</protein>
<proteinExistence type="predicted"/>
<accession>A0AAW1H2Q2</accession>
<dbReference type="PANTHER" id="PTHR35119">
    <property type="entry name" value="PROTEIN POLYCHOME"/>
    <property type="match status" value="1"/>
</dbReference>
<dbReference type="InterPro" id="IPR034590">
    <property type="entry name" value="POLYCHOME/GIG1"/>
</dbReference>
<evidence type="ECO:0000256" key="1">
    <source>
        <dbReference type="SAM" id="MobiDB-lite"/>
    </source>
</evidence>
<comment type="caution">
    <text evidence="2">The sequence shown here is derived from an EMBL/GenBank/DDBJ whole genome shotgun (WGS) entry which is preliminary data.</text>
</comment>
<reference evidence="2 3" key="1">
    <citation type="submission" date="2024-03" db="EMBL/GenBank/DDBJ databases">
        <title>WGS assembly of Saponaria officinalis var. Norfolk2.</title>
        <authorList>
            <person name="Jenkins J."/>
            <person name="Shu S."/>
            <person name="Grimwood J."/>
            <person name="Barry K."/>
            <person name="Goodstein D."/>
            <person name="Schmutz J."/>
            <person name="Leebens-Mack J."/>
            <person name="Osbourn A."/>
        </authorList>
    </citation>
    <scope>NUCLEOTIDE SEQUENCE [LARGE SCALE GENOMIC DNA]</scope>
    <source>
        <strain evidence="3">cv. Norfolk2</strain>
        <strain evidence="2">JIC</strain>
        <tissue evidence="2">Leaf</tissue>
    </source>
</reference>
<dbReference type="GO" id="GO:0051783">
    <property type="term" value="P:regulation of nuclear division"/>
    <property type="evidence" value="ECO:0007669"/>
    <property type="project" value="InterPro"/>
</dbReference>
<dbReference type="EMBL" id="JBDFQZ010000013">
    <property type="protein sequence ID" value="KAK9669117.1"/>
    <property type="molecule type" value="Genomic_DNA"/>
</dbReference>
<dbReference type="GO" id="GO:0005634">
    <property type="term" value="C:nucleus"/>
    <property type="evidence" value="ECO:0007669"/>
    <property type="project" value="InterPro"/>
</dbReference>
<feature type="region of interest" description="Disordered" evidence="1">
    <location>
        <begin position="41"/>
        <end position="61"/>
    </location>
</feature>
<dbReference type="EMBL" id="JBDFQZ010000013">
    <property type="protein sequence ID" value="KAK9669116.1"/>
    <property type="molecule type" value="Genomic_DNA"/>
</dbReference>
<sequence length="223" mass="24345">MPASVSRDRLSRPVDISTLLDGATHKVNLTVDDPGLKRVGLSGTGSRNLTENGSGGGSMDGGVVVQRPGGGRGHDCQTKAVGARCGGGRGRKGQLPSWYSRTPLRDITNIMRAIERRAELGLNQDTEIPQENHNAENAHVDQELVVSTPIAVKPRPSPATQKAINDEWTVDSSDSVITPQRMLLDTIEQVSQEWVDQQLKLEKAPRAKRVERENKVRVLMSMR</sequence>
<evidence type="ECO:0000313" key="3">
    <source>
        <dbReference type="Proteomes" id="UP001443914"/>
    </source>
</evidence>